<dbReference type="EMBL" id="JAJNBZ010000037">
    <property type="protein sequence ID" value="MCE5172915.1"/>
    <property type="molecule type" value="Genomic_DNA"/>
</dbReference>
<organism evidence="2 3">
    <name type="scientific">Paenibacillus profundus</name>
    <dbReference type="NCBI Taxonomy" id="1173085"/>
    <lineage>
        <taxon>Bacteria</taxon>
        <taxon>Bacillati</taxon>
        <taxon>Bacillota</taxon>
        <taxon>Bacilli</taxon>
        <taxon>Bacillales</taxon>
        <taxon>Paenibacillaceae</taxon>
        <taxon>Paenibacillus</taxon>
    </lineage>
</organism>
<proteinExistence type="predicted"/>
<evidence type="ECO:0000313" key="2">
    <source>
        <dbReference type="EMBL" id="MCE5172915.1"/>
    </source>
</evidence>
<evidence type="ECO:0000313" key="3">
    <source>
        <dbReference type="Proteomes" id="UP001199916"/>
    </source>
</evidence>
<dbReference type="InterPro" id="IPR005079">
    <property type="entry name" value="Peptidase_C45_hydrolase"/>
</dbReference>
<dbReference type="SUPFAM" id="SSF56235">
    <property type="entry name" value="N-terminal nucleophile aminohydrolases (Ntn hydrolases)"/>
    <property type="match status" value="1"/>
</dbReference>
<dbReference type="NCBIfam" id="NF040521">
    <property type="entry name" value="C45_proenzyme"/>
    <property type="match status" value="1"/>
</dbReference>
<dbReference type="Gene3D" id="3.60.60.10">
    <property type="entry name" value="Penicillin V Acylase, Chain A"/>
    <property type="match status" value="1"/>
</dbReference>
<gene>
    <name evidence="2" type="ORF">LQV63_27000</name>
</gene>
<dbReference type="PANTHER" id="PTHR34180:SF1">
    <property type="entry name" value="BETA-ALANYL-DOPAMINE_CARCININE HYDROLASE"/>
    <property type="match status" value="1"/>
</dbReference>
<dbReference type="PANTHER" id="PTHR34180">
    <property type="entry name" value="PEPTIDASE C45"/>
    <property type="match status" value="1"/>
</dbReference>
<keyword evidence="3" id="KW-1185">Reference proteome</keyword>
<accession>A0ABS8YQL1</accession>
<reference evidence="2 3" key="1">
    <citation type="submission" date="2021-11" db="EMBL/GenBank/DDBJ databases">
        <title>Draft genome sequence of Paenibacillus profundus YoMME, a new Gram-positive bacteria with exoelectrogenic properties.</title>
        <authorList>
            <person name="Hubenova Y."/>
            <person name="Hubenova E."/>
            <person name="Manasiev Y."/>
            <person name="Peykov S."/>
            <person name="Mitov M."/>
        </authorList>
    </citation>
    <scope>NUCLEOTIDE SEQUENCE [LARGE SCALE GENOMIC DNA]</scope>
    <source>
        <strain evidence="2 3">YoMME</strain>
    </source>
</reference>
<dbReference type="InterPro" id="IPR047794">
    <property type="entry name" value="C45_proenzyme-like"/>
</dbReference>
<feature type="domain" description="Peptidase C45 hydrolase" evidence="1">
    <location>
        <begin position="104"/>
        <end position="332"/>
    </location>
</feature>
<dbReference type="Proteomes" id="UP001199916">
    <property type="component" value="Unassembled WGS sequence"/>
</dbReference>
<dbReference type="InterPro" id="IPR029055">
    <property type="entry name" value="Ntn_hydrolases_N"/>
</dbReference>
<dbReference type="RefSeq" id="WP_233698960.1">
    <property type="nucleotide sequence ID" value="NZ_JAJNBZ010000037.1"/>
</dbReference>
<dbReference type="CDD" id="cd01935">
    <property type="entry name" value="Ntn_CGH_like"/>
    <property type="match status" value="1"/>
</dbReference>
<dbReference type="InterPro" id="IPR047801">
    <property type="entry name" value="Peptidase_C45"/>
</dbReference>
<protein>
    <submittedName>
        <fullName evidence="2">C45 family peptidase</fullName>
    </submittedName>
</protein>
<dbReference type="Pfam" id="PF03417">
    <property type="entry name" value="AAT"/>
    <property type="match status" value="1"/>
</dbReference>
<sequence>MKEITGYFTQLKGTSEEAGRQQGVFAVEQSAFMRMAVLPERLPEPRLRETIKLLDQYCPGINDEIHGAAEAIGVEPGRMAYYAGTDIQAGCSHCAVLPGKSADGRTYVLRNYDLSPELTDMRLCYTDIQGLYRHTGFSASLFGRTEGMNEHGLCVTFSACGQPVGEVQGMRPAKVRGLQFWAVVRTVLEQCRSTAEAVDAIRDMPIASNMNLIIADPSGAAALIETFDGKLAVHDTDGSSSQPYVTATNHPLFAEVERLEPRKLNHSVIRHRLLNDMLEKQDSVGKQDLKAMVETEYPHGLTVHNYRQWFGTLHSVLFDLEERSLDVCFGSPLMNPWYTLRMGEQLPFTKVNVQVEHREAGPDFWKLV</sequence>
<name>A0ABS8YQL1_9BACL</name>
<comment type="caution">
    <text evidence="2">The sequence shown here is derived from an EMBL/GenBank/DDBJ whole genome shotgun (WGS) entry which is preliminary data.</text>
</comment>
<evidence type="ECO:0000259" key="1">
    <source>
        <dbReference type="Pfam" id="PF03417"/>
    </source>
</evidence>